<sequence>MMWGGPARAAPRLLLRRRSSRKMAPPLPPLPATHSRRHGRAAARVEMKRNGARQNAGREDKKCNVGRATMLYQLSRANEKERKKKRKKRTEEGRKPGLRTRTHARAHTPTLAEVGRLFAHSPHSLPERRQCKGLRTLIIRGGGAGIDPSYPLAQFLQCSDHPHVGIVGHTQCALIRVALSFSVDPIDFSRDKPSSLRMNYPLLEAAACCILTRHLGGLPTRTTTGTELKGEYFRTSRVIGRGAPVEVDGFGENIPGRQVTAAGRLGRAKPVENTVATGGRPRSRRRGGTACTVSHASRVSSVLPAEPDKPLPTRPSLVSLATRRVSVHYFRGKLNRHAEYSVLIRSESSSDISHYCVCTFPDRWIDRAGNIKWPARSPDLTSLDLYLWGKLKQQVYDEVPTTREDMKDRITRTCCLAADVQCVVMVLKHCDCIHLAQRFLEETRKFPLQTPRICRGDCIDNLLNRNPCPETYRCRATIVSNKSTSASRDGTRRLPCLEPHSRAFVSSINMVEYTFAEYTDMNLSAWHS</sequence>
<feature type="region of interest" description="Disordered" evidence="1">
    <location>
        <begin position="17"/>
        <end position="39"/>
    </location>
</feature>
<evidence type="ECO:0000256" key="1">
    <source>
        <dbReference type="SAM" id="MobiDB-lite"/>
    </source>
</evidence>
<accession>A0ABQ9HML0</accession>
<comment type="caution">
    <text evidence="2">The sequence shown here is derived from an EMBL/GenBank/DDBJ whole genome shotgun (WGS) entry which is preliminary data.</text>
</comment>
<dbReference type="EMBL" id="JARBHB010000004">
    <property type="protein sequence ID" value="KAJ8885384.1"/>
    <property type="molecule type" value="Genomic_DNA"/>
</dbReference>
<reference evidence="2 3" key="1">
    <citation type="submission" date="2023-02" db="EMBL/GenBank/DDBJ databases">
        <title>LHISI_Scaffold_Assembly.</title>
        <authorList>
            <person name="Stuart O.P."/>
            <person name="Cleave R."/>
            <person name="Magrath M.J.L."/>
            <person name="Mikheyev A.S."/>
        </authorList>
    </citation>
    <scope>NUCLEOTIDE SEQUENCE [LARGE SCALE GENOMIC DNA]</scope>
    <source>
        <strain evidence="2">Daus_M_001</strain>
        <tissue evidence="2">Leg muscle</tissue>
    </source>
</reference>
<dbReference type="Proteomes" id="UP001159363">
    <property type="component" value="Chromosome X"/>
</dbReference>
<organism evidence="2 3">
    <name type="scientific">Dryococelus australis</name>
    <dbReference type="NCBI Taxonomy" id="614101"/>
    <lineage>
        <taxon>Eukaryota</taxon>
        <taxon>Metazoa</taxon>
        <taxon>Ecdysozoa</taxon>
        <taxon>Arthropoda</taxon>
        <taxon>Hexapoda</taxon>
        <taxon>Insecta</taxon>
        <taxon>Pterygota</taxon>
        <taxon>Neoptera</taxon>
        <taxon>Polyneoptera</taxon>
        <taxon>Phasmatodea</taxon>
        <taxon>Verophasmatodea</taxon>
        <taxon>Anareolatae</taxon>
        <taxon>Phasmatidae</taxon>
        <taxon>Eurycanthinae</taxon>
        <taxon>Dryococelus</taxon>
    </lineage>
</organism>
<dbReference type="PANTHER" id="PTHR47326:SF1">
    <property type="entry name" value="HTH PSQ-TYPE DOMAIN-CONTAINING PROTEIN"/>
    <property type="match status" value="1"/>
</dbReference>
<keyword evidence="3" id="KW-1185">Reference proteome</keyword>
<dbReference type="Gene3D" id="3.30.420.10">
    <property type="entry name" value="Ribonuclease H-like superfamily/Ribonuclease H"/>
    <property type="match status" value="1"/>
</dbReference>
<dbReference type="PANTHER" id="PTHR47326">
    <property type="entry name" value="TRANSPOSABLE ELEMENT TC3 TRANSPOSASE-LIKE PROTEIN"/>
    <property type="match status" value="1"/>
</dbReference>
<protein>
    <submittedName>
        <fullName evidence="2">Uncharacterized protein</fullName>
    </submittedName>
</protein>
<proteinExistence type="predicted"/>
<dbReference type="InterPro" id="IPR036397">
    <property type="entry name" value="RNaseH_sf"/>
</dbReference>
<name>A0ABQ9HML0_9NEOP</name>
<evidence type="ECO:0000313" key="2">
    <source>
        <dbReference type="EMBL" id="KAJ8885384.1"/>
    </source>
</evidence>
<gene>
    <name evidence="2" type="ORF">PR048_011581</name>
</gene>
<feature type="region of interest" description="Disordered" evidence="1">
    <location>
        <begin position="74"/>
        <end position="98"/>
    </location>
</feature>
<evidence type="ECO:0000313" key="3">
    <source>
        <dbReference type="Proteomes" id="UP001159363"/>
    </source>
</evidence>